<name>A0A1J1IBA6_9DIPT</name>
<dbReference type="AlphaFoldDB" id="A0A1J1IBA6"/>
<evidence type="ECO:0000313" key="2">
    <source>
        <dbReference type="Proteomes" id="UP000183832"/>
    </source>
</evidence>
<dbReference type="Proteomes" id="UP000183832">
    <property type="component" value="Unassembled WGS sequence"/>
</dbReference>
<gene>
    <name evidence="1" type="ORF">CLUMA_CG010961</name>
</gene>
<organism evidence="1 2">
    <name type="scientific">Clunio marinus</name>
    <dbReference type="NCBI Taxonomy" id="568069"/>
    <lineage>
        <taxon>Eukaryota</taxon>
        <taxon>Metazoa</taxon>
        <taxon>Ecdysozoa</taxon>
        <taxon>Arthropoda</taxon>
        <taxon>Hexapoda</taxon>
        <taxon>Insecta</taxon>
        <taxon>Pterygota</taxon>
        <taxon>Neoptera</taxon>
        <taxon>Endopterygota</taxon>
        <taxon>Diptera</taxon>
        <taxon>Nematocera</taxon>
        <taxon>Chironomoidea</taxon>
        <taxon>Chironomidae</taxon>
        <taxon>Clunio</taxon>
    </lineage>
</organism>
<evidence type="ECO:0000313" key="1">
    <source>
        <dbReference type="EMBL" id="CRK97575.1"/>
    </source>
</evidence>
<keyword evidence="2" id="KW-1185">Reference proteome</keyword>
<accession>A0A1J1IBA6</accession>
<reference evidence="1 2" key="1">
    <citation type="submission" date="2015-04" db="EMBL/GenBank/DDBJ databases">
        <authorList>
            <person name="Syromyatnikov M.Y."/>
            <person name="Popov V.N."/>
        </authorList>
    </citation>
    <scope>NUCLEOTIDE SEQUENCE [LARGE SCALE GENOMIC DNA]</scope>
</reference>
<proteinExistence type="predicted"/>
<sequence length="82" mass="9691">MNAVMDDCFQQFCTYLKDINLWLLKFENMIENDAMCQENNTTKALNYNNKLLQLTCGCQIDGRTIVIESRSRKMNWGQFIQQ</sequence>
<protein>
    <submittedName>
        <fullName evidence="1">CLUMA_CG010961, isoform A</fullName>
    </submittedName>
</protein>
<dbReference type="EMBL" id="CVRI01000047">
    <property type="protein sequence ID" value="CRK97575.1"/>
    <property type="molecule type" value="Genomic_DNA"/>
</dbReference>